<feature type="domain" description="DUF397" evidence="2">
    <location>
        <begin position="11"/>
        <end position="62"/>
    </location>
</feature>
<dbReference type="Proteomes" id="UP001183390">
    <property type="component" value="Unassembled WGS sequence"/>
</dbReference>
<reference evidence="4" key="1">
    <citation type="submission" date="2023-07" db="EMBL/GenBank/DDBJ databases">
        <title>30 novel species of actinomycetes from the DSMZ collection.</title>
        <authorList>
            <person name="Nouioui I."/>
        </authorList>
    </citation>
    <scope>NUCLEOTIDE SEQUENCE [LARGE SCALE GENOMIC DNA]</scope>
    <source>
        <strain evidence="4">DSM 44743</strain>
    </source>
</reference>
<gene>
    <name evidence="3" type="ORF">RM479_00915</name>
</gene>
<dbReference type="Pfam" id="PF04149">
    <property type="entry name" value="DUF397"/>
    <property type="match status" value="1"/>
</dbReference>
<organism evidence="3 4">
    <name type="scientific">Nocardiopsis lambiniae</name>
    <dbReference type="NCBI Taxonomy" id="3075539"/>
    <lineage>
        <taxon>Bacteria</taxon>
        <taxon>Bacillati</taxon>
        <taxon>Actinomycetota</taxon>
        <taxon>Actinomycetes</taxon>
        <taxon>Streptosporangiales</taxon>
        <taxon>Nocardiopsidaceae</taxon>
        <taxon>Nocardiopsis</taxon>
    </lineage>
</organism>
<evidence type="ECO:0000313" key="3">
    <source>
        <dbReference type="EMBL" id="MDT0326967.1"/>
    </source>
</evidence>
<name>A0ABU2M2Y8_9ACTN</name>
<feature type="region of interest" description="Disordered" evidence="1">
    <location>
        <begin position="1"/>
        <end position="39"/>
    </location>
</feature>
<accession>A0ABU2M2Y8</accession>
<sequence length="67" mass="7158">MNKSPVPPGTDWHRSSYSNGGTNCVEAREGSQGADVRDSQNPLLGHLSFASPEWAGFLQGVKTSRLA</sequence>
<dbReference type="RefSeq" id="WP_311509755.1">
    <property type="nucleotide sequence ID" value="NZ_JAVREP010000001.1"/>
</dbReference>
<proteinExistence type="predicted"/>
<evidence type="ECO:0000259" key="2">
    <source>
        <dbReference type="Pfam" id="PF04149"/>
    </source>
</evidence>
<dbReference type="InterPro" id="IPR007278">
    <property type="entry name" value="DUF397"/>
</dbReference>
<comment type="caution">
    <text evidence="3">The sequence shown here is derived from an EMBL/GenBank/DDBJ whole genome shotgun (WGS) entry which is preliminary data.</text>
</comment>
<keyword evidence="4" id="KW-1185">Reference proteome</keyword>
<dbReference type="EMBL" id="JAVREP010000001">
    <property type="protein sequence ID" value="MDT0326967.1"/>
    <property type="molecule type" value="Genomic_DNA"/>
</dbReference>
<evidence type="ECO:0000313" key="4">
    <source>
        <dbReference type="Proteomes" id="UP001183390"/>
    </source>
</evidence>
<protein>
    <submittedName>
        <fullName evidence="3">DUF397 domain-containing protein</fullName>
    </submittedName>
</protein>
<evidence type="ECO:0000256" key="1">
    <source>
        <dbReference type="SAM" id="MobiDB-lite"/>
    </source>
</evidence>